<evidence type="ECO:0000313" key="5">
    <source>
        <dbReference type="Proteomes" id="UP000198406"/>
    </source>
</evidence>
<dbReference type="PANTHER" id="PTHR23270:SF10">
    <property type="entry name" value="PROTEIN RRP5 HOMOLOG"/>
    <property type="match status" value="1"/>
</dbReference>
<dbReference type="GO" id="GO:0032040">
    <property type="term" value="C:small-subunit processome"/>
    <property type="evidence" value="ECO:0007669"/>
    <property type="project" value="TreeGrafter"/>
</dbReference>
<reference evidence="4 5" key="1">
    <citation type="journal article" date="2015" name="Plant Cell">
        <title>Oil accumulation by the oleaginous diatom Fistulifera solaris as revealed by the genome and transcriptome.</title>
        <authorList>
            <person name="Tanaka T."/>
            <person name="Maeda Y."/>
            <person name="Veluchamy A."/>
            <person name="Tanaka M."/>
            <person name="Abida H."/>
            <person name="Marechal E."/>
            <person name="Bowler C."/>
            <person name="Muto M."/>
            <person name="Sunaga Y."/>
            <person name="Tanaka M."/>
            <person name="Yoshino T."/>
            <person name="Taniguchi T."/>
            <person name="Fukuda Y."/>
            <person name="Nemoto M."/>
            <person name="Matsumoto M."/>
            <person name="Wong P.S."/>
            <person name="Aburatani S."/>
            <person name="Fujibuchi W."/>
        </authorList>
    </citation>
    <scope>NUCLEOTIDE SEQUENCE [LARGE SCALE GENOMIC DNA]</scope>
    <source>
        <strain evidence="4 5">JPCC DA0580</strain>
    </source>
</reference>
<accession>A0A1Z5JRA4</accession>
<dbReference type="EMBL" id="BDSP01000107">
    <property type="protein sequence ID" value="GAX16545.1"/>
    <property type="molecule type" value="Genomic_DNA"/>
</dbReference>
<dbReference type="OrthoDB" id="48171at2759"/>
<feature type="region of interest" description="Disordered" evidence="1">
    <location>
        <begin position="278"/>
        <end position="326"/>
    </location>
</feature>
<dbReference type="PANTHER" id="PTHR23270">
    <property type="entry name" value="PROGRAMMED CELL DEATH PROTEIN 11 PRE-RRNA PROCESSING PROTEIN RRP5"/>
    <property type="match status" value="1"/>
</dbReference>
<dbReference type="SUPFAM" id="SSF50249">
    <property type="entry name" value="Nucleic acid-binding proteins"/>
    <property type="match status" value="1"/>
</dbReference>
<dbReference type="InParanoid" id="A0A1Z5JRA4"/>
<dbReference type="SMART" id="SM00316">
    <property type="entry name" value="S1"/>
    <property type="match status" value="1"/>
</dbReference>
<dbReference type="InterPro" id="IPR003029">
    <property type="entry name" value="S1_domain"/>
</dbReference>
<dbReference type="Pfam" id="PF00575">
    <property type="entry name" value="S1"/>
    <property type="match status" value="1"/>
</dbReference>
<proteinExistence type="predicted"/>
<evidence type="ECO:0000313" key="4">
    <source>
        <dbReference type="EMBL" id="GAX16545.1"/>
    </source>
</evidence>
<feature type="compositionally biased region" description="Acidic residues" evidence="1">
    <location>
        <begin position="293"/>
        <end position="319"/>
    </location>
</feature>
<evidence type="ECO:0000256" key="1">
    <source>
        <dbReference type="SAM" id="MobiDB-lite"/>
    </source>
</evidence>
<feature type="signal peptide" evidence="2">
    <location>
        <begin position="1"/>
        <end position="27"/>
    </location>
</feature>
<sequence>MRHPQRYNNKALFLISIWFSFLTCGSAFLTTNPRRCTALEVANTEPRSCFYRSPVTGKWTPRLELSELVVGQALEGAVVVQEKLNGKTGPKVWVDCGVGLYKKNDWKIQTAMLRLGNAKASVAAKKAARLRNKKHFPVYVSRIRLENDQLEVTLEPEAQKTSSPSMIRLQELQPGQELSGIIQRVEDYGLLIHVGANRPGLLHIRRVGDLYQKFIDKADGLKKVGLQKGVQVDVQVISCEKKRLFLDFSESLKQEAERKYKAVAEDDPYAEEAALFEVQQQQQQQNTELTALVDDDEEDDYDEDEDDDDDYDEDREIEDAMGLGRY</sequence>
<dbReference type="Proteomes" id="UP000198406">
    <property type="component" value="Unassembled WGS sequence"/>
</dbReference>
<evidence type="ECO:0000256" key="2">
    <source>
        <dbReference type="SAM" id="SignalP"/>
    </source>
</evidence>
<protein>
    <recommendedName>
        <fullName evidence="3">S1 motif domain-containing protein</fullName>
    </recommendedName>
</protein>
<dbReference type="AlphaFoldDB" id="A0A1Z5JRA4"/>
<dbReference type="InterPro" id="IPR012340">
    <property type="entry name" value="NA-bd_OB-fold"/>
</dbReference>
<keyword evidence="5" id="KW-1185">Reference proteome</keyword>
<name>A0A1Z5JRA4_FISSO</name>
<dbReference type="PROSITE" id="PS50126">
    <property type="entry name" value="S1"/>
    <property type="match status" value="1"/>
</dbReference>
<feature type="chain" id="PRO_5012193526" description="S1 motif domain-containing protein" evidence="2">
    <location>
        <begin position="28"/>
        <end position="326"/>
    </location>
</feature>
<dbReference type="InterPro" id="IPR045209">
    <property type="entry name" value="Rrp5"/>
</dbReference>
<organism evidence="4 5">
    <name type="scientific">Fistulifera solaris</name>
    <name type="common">Oleaginous diatom</name>
    <dbReference type="NCBI Taxonomy" id="1519565"/>
    <lineage>
        <taxon>Eukaryota</taxon>
        <taxon>Sar</taxon>
        <taxon>Stramenopiles</taxon>
        <taxon>Ochrophyta</taxon>
        <taxon>Bacillariophyta</taxon>
        <taxon>Bacillariophyceae</taxon>
        <taxon>Bacillariophycidae</taxon>
        <taxon>Naviculales</taxon>
        <taxon>Naviculaceae</taxon>
        <taxon>Fistulifera</taxon>
    </lineage>
</organism>
<comment type="caution">
    <text evidence="4">The sequence shown here is derived from an EMBL/GenBank/DDBJ whole genome shotgun (WGS) entry which is preliminary data.</text>
</comment>
<dbReference type="GO" id="GO:0006364">
    <property type="term" value="P:rRNA processing"/>
    <property type="evidence" value="ECO:0007669"/>
    <property type="project" value="InterPro"/>
</dbReference>
<evidence type="ECO:0000259" key="3">
    <source>
        <dbReference type="PROSITE" id="PS50126"/>
    </source>
</evidence>
<keyword evidence="2" id="KW-0732">Signal</keyword>
<feature type="domain" description="S1 motif" evidence="3">
    <location>
        <begin position="175"/>
        <end position="249"/>
    </location>
</feature>
<dbReference type="GO" id="GO:0003723">
    <property type="term" value="F:RNA binding"/>
    <property type="evidence" value="ECO:0007669"/>
    <property type="project" value="TreeGrafter"/>
</dbReference>
<gene>
    <name evidence="4" type="ORF">FisN_7Lh271</name>
</gene>
<dbReference type="Gene3D" id="2.40.50.140">
    <property type="entry name" value="Nucleic acid-binding proteins"/>
    <property type="match status" value="1"/>
</dbReference>